<gene>
    <name evidence="2" type="ORF">Ari01nite_95360</name>
</gene>
<dbReference type="CDD" id="cd00038">
    <property type="entry name" value="CAP_ED"/>
    <property type="match status" value="1"/>
</dbReference>
<dbReference type="SUPFAM" id="SSF51206">
    <property type="entry name" value="cAMP-binding domain-like"/>
    <property type="match status" value="1"/>
</dbReference>
<evidence type="ECO:0000313" key="2">
    <source>
        <dbReference type="EMBL" id="GIF02072.1"/>
    </source>
</evidence>
<dbReference type="Gene3D" id="2.60.120.10">
    <property type="entry name" value="Jelly Rolls"/>
    <property type="match status" value="1"/>
</dbReference>
<dbReference type="RefSeq" id="WP_239163649.1">
    <property type="nucleotide sequence ID" value="NZ_BOMV01000119.1"/>
</dbReference>
<feature type="domain" description="Cyclic nucleotide-binding" evidence="1">
    <location>
        <begin position="16"/>
        <end position="85"/>
    </location>
</feature>
<reference evidence="2" key="1">
    <citation type="submission" date="2021-01" db="EMBL/GenBank/DDBJ databases">
        <title>Whole genome shotgun sequence of Actinoplanes rishiriensis NBRC 108556.</title>
        <authorList>
            <person name="Komaki H."/>
            <person name="Tamura T."/>
        </authorList>
    </citation>
    <scope>NUCLEOTIDE SEQUENCE</scope>
    <source>
        <strain evidence="2">NBRC 108556</strain>
    </source>
</reference>
<protein>
    <recommendedName>
        <fullName evidence="1">Cyclic nucleotide-binding domain-containing protein</fullName>
    </recommendedName>
</protein>
<proteinExistence type="predicted"/>
<keyword evidence="3" id="KW-1185">Reference proteome</keyword>
<name>A0A919KDA0_9ACTN</name>
<dbReference type="InterPro" id="IPR014710">
    <property type="entry name" value="RmlC-like_jellyroll"/>
</dbReference>
<dbReference type="AlphaFoldDB" id="A0A919KDA0"/>
<evidence type="ECO:0000259" key="1">
    <source>
        <dbReference type="PROSITE" id="PS50042"/>
    </source>
</evidence>
<organism evidence="2 3">
    <name type="scientific">Paractinoplanes rishiriensis</name>
    <dbReference type="NCBI Taxonomy" id="1050105"/>
    <lineage>
        <taxon>Bacteria</taxon>
        <taxon>Bacillati</taxon>
        <taxon>Actinomycetota</taxon>
        <taxon>Actinomycetes</taxon>
        <taxon>Micromonosporales</taxon>
        <taxon>Micromonosporaceae</taxon>
        <taxon>Paractinoplanes</taxon>
    </lineage>
</organism>
<sequence>MTSSLTVFDHLVLHPFAADLPGAWLRGLAACARPATWPVDTRLAREGSPADQFWLLESGTVELDFHVPGHGDVPFQRLGAGRLLGWSWLVPPYRWVCGARVLQQCGAIELRATAVRELAAADPEFGVALTTRVLTGAVHQLQTARQRVAERHGR</sequence>
<dbReference type="Pfam" id="PF00027">
    <property type="entry name" value="cNMP_binding"/>
    <property type="match status" value="1"/>
</dbReference>
<comment type="caution">
    <text evidence="2">The sequence shown here is derived from an EMBL/GenBank/DDBJ whole genome shotgun (WGS) entry which is preliminary data.</text>
</comment>
<evidence type="ECO:0000313" key="3">
    <source>
        <dbReference type="Proteomes" id="UP000636960"/>
    </source>
</evidence>
<dbReference type="EMBL" id="BOMV01000119">
    <property type="protein sequence ID" value="GIF02072.1"/>
    <property type="molecule type" value="Genomic_DNA"/>
</dbReference>
<accession>A0A919KDA0</accession>
<dbReference type="Proteomes" id="UP000636960">
    <property type="component" value="Unassembled WGS sequence"/>
</dbReference>
<dbReference type="PROSITE" id="PS50042">
    <property type="entry name" value="CNMP_BINDING_3"/>
    <property type="match status" value="1"/>
</dbReference>
<dbReference type="InterPro" id="IPR000595">
    <property type="entry name" value="cNMP-bd_dom"/>
</dbReference>
<dbReference type="InterPro" id="IPR018490">
    <property type="entry name" value="cNMP-bd_dom_sf"/>
</dbReference>